<dbReference type="OrthoDB" id="46396at2759"/>
<sequence>MATTPPPRDRFFLAYAIFFIQGVSMLLPWNVFITASEYFTVAFSGGHFAGNFQNYFSISFCLINLIFVFAAMLRQHKANFPRQIVISHSINFAIFIIVIVLIKIPNIAPNTYFAIILVLMSITGITSSYLQNALYGLAARLPPMYVQGFLTGQGLAGLISSVVPLAIAFMSDAETASTVESVNRRAIIYFAFSAALVLLSIVTYLLMRQLPIYRYYNRSSKMAHQANAAVLQSYSRKDMLCVAQSIWKYGLAILLTLFVTLALFPSITASITSTRPNEARWRSREIFVLIHFVIFNAGDMLGKMLPALLPVRNDRALLLLSLLRMASAPLFVLSNVQYGTGDLAARSTPVVFGDAVYYIILSVFSISNGWVGTCVMMFGPEKVAEPDRGYSGMMLSVLLTAGLELGSLASFAVRAGICNCNSFMS</sequence>
<dbReference type="Pfam" id="PF01733">
    <property type="entry name" value="Nucleoside_tran"/>
    <property type="match status" value="1"/>
</dbReference>
<feature type="transmembrane region" description="Helical" evidence="7">
    <location>
        <begin position="12"/>
        <end position="32"/>
    </location>
</feature>
<dbReference type="PANTHER" id="PTHR10332">
    <property type="entry name" value="EQUILIBRATIVE NUCLEOSIDE TRANSPORTER"/>
    <property type="match status" value="1"/>
</dbReference>
<comment type="similarity">
    <text evidence="2">Belongs to the SLC29A/ENT transporter (TC 2.A.57) family.</text>
</comment>
<evidence type="ECO:0000256" key="7">
    <source>
        <dbReference type="SAM" id="Phobius"/>
    </source>
</evidence>
<dbReference type="AlphaFoldDB" id="A0A4P9Z0L5"/>
<keyword evidence="9" id="KW-1185">Reference proteome</keyword>
<dbReference type="GO" id="GO:0005886">
    <property type="term" value="C:plasma membrane"/>
    <property type="evidence" value="ECO:0007669"/>
    <property type="project" value="TreeGrafter"/>
</dbReference>
<organism evidence="8 9">
    <name type="scientific">Syncephalis pseudoplumigaleata</name>
    <dbReference type="NCBI Taxonomy" id="1712513"/>
    <lineage>
        <taxon>Eukaryota</taxon>
        <taxon>Fungi</taxon>
        <taxon>Fungi incertae sedis</taxon>
        <taxon>Zoopagomycota</taxon>
        <taxon>Zoopagomycotina</taxon>
        <taxon>Zoopagomycetes</taxon>
        <taxon>Zoopagales</taxon>
        <taxon>Piptocephalidaceae</taxon>
        <taxon>Syncephalis</taxon>
    </lineage>
</organism>
<feature type="transmembrane region" description="Helical" evidence="7">
    <location>
        <begin position="246"/>
        <end position="266"/>
    </location>
</feature>
<proteinExistence type="inferred from homology"/>
<dbReference type="PRINTS" id="PR01130">
    <property type="entry name" value="DERENTRNSPRT"/>
</dbReference>
<accession>A0A4P9Z0L5</accession>
<dbReference type="InterPro" id="IPR002259">
    <property type="entry name" value="Eqnu_transpt"/>
</dbReference>
<feature type="transmembrane region" description="Helical" evidence="7">
    <location>
        <begin position="317"/>
        <end position="336"/>
    </location>
</feature>
<feature type="transmembrane region" description="Helical" evidence="7">
    <location>
        <begin position="356"/>
        <end position="378"/>
    </location>
</feature>
<evidence type="ECO:0000256" key="4">
    <source>
        <dbReference type="ARBA" id="ARBA00022692"/>
    </source>
</evidence>
<keyword evidence="5 7" id="KW-1133">Transmembrane helix</keyword>
<evidence type="ECO:0000256" key="3">
    <source>
        <dbReference type="ARBA" id="ARBA00022448"/>
    </source>
</evidence>
<keyword evidence="6 7" id="KW-0472">Membrane</keyword>
<feature type="transmembrane region" description="Helical" evidence="7">
    <location>
        <begin position="390"/>
        <end position="413"/>
    </location>
</feature>
<feature type="transmembrane region" description="Helical" evidence="7">
    <location>
        <begin position="187"/>
        <end position="207"/>
    </location>
</feature>
<evidence type="ECO:0000313" key="9">
    <source>
        <dbReference type="Proteomes" id="UP000278143"/>
    </source>
</evidence>
<feature type="transmembrane region" description="Helical" evidence="7">
    <location>
        <begin position="111"/>
        <end position="132"/>
    </location>
</feature>
<feature type="transmembrane region" description="Helical" evidence="7">
    <location>
        <begin position="85"/>
        <end position="105"/>
    </location>
</feature>
<evidence type="ECO:0000256" key="5">
    <source>
        <dbReference type="ARBA" id="ARBA00022989"/>
    </source>
</evidence>
<dbReference type="Proteomes" id="UP000278143">
    <property type="component" value="Unassembled WGS sequence"/>
</dbReference>
<keyword evidence="3" id="KW-0813">Transport</keyword>
<dbReference type="GO" id="GO:0005337">
    <property type="term" value="F:nucleoside transmembrane transporter activity"/>
    <property type="evidence" value="ECO:0007669"/>
    <property type="project" value="InterPro"/>
</dbReference>
<name>A0A4P9Z0L5_9FUNG</name>
<evidence type="ECO:0000256" key="1">
    <source>
        <dbReference type="ARBA" id="ARBA00004141"/>
    </source>
</evidence>
<feature type="transmembrane region" description="Helical" evidence="7">
    <location>
        <begin position="52"/>
        <end position="73"/>
    </location>
</feature>
<evidence type="ECO:0000256" key="6">
    <source>
        <dbReference type="ARBA" id="ARBA00023136"/>
    </source>
</evidence>
<dbReference type="EMBL" id="KZ989610">
    <property type="protein sequence ID" value="RKP25805.1"/>
    <property type="molecule type" value="Genomic_DNA"/>
</dbReference>
<keyword evidence="4 7" id="KW-0812">Transmembrane</keyword>
<dbReference type="PANTHER" id="PTHR10332:SF88">
    <property type="entry name" value="EQUILIBRATIVE NUCLEOSIDE TRANSPORTER 1, ISOFORM A"/>
    <property type="match status" value="1"/>
</dbReference>
<gene>
    <name evidence="8" type="ORF">SYNPS1DRAFT_15132</name>
</gene>
<reference evidence="9" key="1">
    <citation type="journal article" date="2018" name="Nat. Microbiol.">
        <title>Leveraging single-cell genomics to expand the fungal tree of life.</title>
        <authorList>
            <person name="Ahrendt S.R."/>
            <person name="Quandt C.A."/>
            <person name="Ciobanu D."/>
            <person name="Clum A."/>
            <person name="Salamov A."/>
            <person name="Andreopoulos B."/>
            <person name="Cheng J.F."/>
            <person name="Woyke T."/>
            <person name="Pelin A."/>
            <person name="Henrissat B."/>
            <person name="Reynolds N.K."/>
            <person name="Benny G.L."/>
            <person name="Smith M.E."/>
            <person name="James T.Y."/>
            <person name="Grigoriev I.V."/>
        </authorList>
    </citation>
    <scope>NUCLEOTIDE SEQUENCE [LARGE SCALE GENOMIC DNA]</scope>
    <source>
        <strain evidence="9">Benny S71-1</strain>
    </source>
</reference>
<evidence type="ECO:0000256" key="2">
    <source>
        <dbReference type="ARBA" id="ARBA00007965"/>
    </source>
</evidence>
<comment type="subcellular location">
    <subcellularLocation>
        <location evidence="1">Membrane</location>
        <topology evidence="1">Multi-pass membrane protein</topology>
    </subcellularLocation>
</comment>
<evidence type="ECO:0000313" key="8">
    <source>
        <dbReference type="EMBL" id="RKP25805.1"/>
    </source>
</evidence>
<feature type="transmembrane region" description="Helical" evidence="7">
    <location>
        <begin position="286"/>
        <end position="305"/>
    </location>
</feature>
<dbReference type="PIRSF" id="PIRSF016379">
    <property type="entry name" value="ENT"/>
    <property type="match status" value="1"/>
</dbReference>
<protein>
    <submittedName>
        <fullName evidence="8">Nucleoside transporter-domain-containing protein</fullName>
    </submittedName>
</protein>
<feature type="transmembrane region" description="Helical" evidence="7">
    <location>
        <begin position="144"/>
        <end position="167"/>
    </location>
</feature>